<dbReference type="SUPFAM" id="SSF46894">
    <property type="entry name" value="C-terminal effector domain of the bipartite response regulators"/>
    <property type="match status" value="1"/>
</dbReference>
<feature type="DNA-binding region" description="OmpR/PhoB-type" evidence="2">
    <location>
        <begin position="1"/>
        <end position="66"/>
    </location>
</feature>
<evidence type="ECO:0000313" key="5">
    <source>
        <dbReference type="Proteomes" id="UP000721844"/>
    </source>
</evidence>
<dbReference type="Proteomes" id="UP000721844">
    <property type="component" value="Unassembled WGS sequence"/>
</dbReference>
<keyword evidence="5" id="KW-1185">Reference proteome</keyword>
<gene>
    <name evidence="4" type="ORF">ACELLULO517_26430</name>
</gene>
<dbReference type="SMART" id="SM00382">
    <property type="entry name" value="AAA"/>
    <property type="match status" value="1"/>
</dbReference>
<dbReference type="AlphaFoldDB" id="A0A963Z794"/>
<dbReference type="GO" id="GO:0003677">
    <property type="term" value="F:DNA binding"/>
    <property type="evidence" value="ECO:0007669"/>
    <property type="project" value="UniProtKB-UniRule"/>
</dbReference>
<evidence type="ECO:0000259" key="3">
    <source>
        <dbReference type="PROSITE" id="PS51755"/>
    </source>
</evidence>
<dbReference type="InterPro" id="IPR003593">
    <property type="entry name" value="AAA+_ATPase"/>
</dbReference>
<dbReference type="Gene3D" id="3.40.50.300">
    <property type="entry name" value="P-loop containing nucleotide triphosphate hydrolases"/>
    <property type="match status" value="1"/>
</dbReference>
<evidence type="ECO:0000256" key="2">
    <source>
        <dbReference type="PROSITE-ProRule" id="PRU01091"/>
    </source>
</evidence>
<dbReference type="Pfam" id="PF25872">
    <property type="entry name" value="HTH_77"/>
    <property type="match status" value="1"/>
</dbReference>
<dbReference type="InterPro" id="IPR001867">
    <property type="entry name" value="OmpR/PhoB-type_DNA-bd"/>
</dbReference>
<dbReference type="EMBL" id="JAESVA010000017">
    <property type="protein sequence ID" value="MCB8883811.1"/>
    <property type="molecule type" value="Genomic_DNA"/>
</dbReference>
<dbReference type="InterPro" id="IPR036388">
    <property type="entry name" value="WH-like_DNA-bd_sf"/>
</dbReference>
<dbReference type="CDD" id="cd00383">
    <property type="entry name" value="trans_reg_C"/>
    <property type="match status" value="1"/>
</dbReference>
<name>A0A963Z794_9PROT</name>
<sequence length="924" mass="100546">MLFAFLERPGELVSKDELISRVWPDTTVDEVNLRVHISLLRRALGETQKGGAFMVTVPGRGYRFVCPVDDTNSVQAPQAPQPRSVASAVPFPLDHLIGREEIVAAVVAQLASRRFVTLLGPGGIGKTAVALAVAGAVTSVYPDGIFFVDLAVLDDPGRVPAAVGVSLGISTFADDPTPGVLAKLANRRALIILDNCERVIDGTNVLAEQLLRCSSGLHILATSRERLRAEGEWVLNLPSLAMPPLKSNMTAAEAISYPAVQLFVERATAVNSAFRLVDEDAPVIADLCSRLDGIALAIELAAGHAGTFDLRTLLSLVENRFKLLSRGRRTAVPRHQTMRSVLDWSYALTSDQDRMVLRRLAVFKGAITLSAARKIVADGILDDDTLLASLTNLVDKSLVATEVSSLGIHYRLLDTTRDYAIERLTESGELEALFLRHAHYYIAILLDAEANWTTTPSAVWVTTFSREMGNIRSSLDWAFSESGDTQLAIKLASAAAPMLFDLSMVQESRRRASQALDALAEQQVVDEPVSMRLLTTLGSAMMYTPGPIPKTVEVWERVVSLSRALSETRFEARALWGLWTSAIYGGRPREAYSIGVRYRNLALRIRDEDKRRQSDRLLGVGLHMAGKQRSALRRLERMATTYDHENLRWHTVGFQVDQGLMVRATLARVLWLVGLPDRAKQLTEQSLKSAVVQGQVITLCYFLAEAAIPVACFAGEWEAARSALALLQETSSQGGLATWQQVANGAEIAIAAMEGATVAPSQFAEVVSAALRTGHGAHIPWISCLMAQAALNAGESVTGINLVETALQHCDRTGDQWCRPELLRLKGMLLEMAQPDSLAATACLDEALTTARRQQALAWELRIVTSQETACLRRGTQPHPAGGLRSVFERFTEGFGTADLRAAQHLLGHSNSTQPPLPVSTAQT</sequence>
<dbReference type="PROSITE" id="PS51755">
    <property type="entry name" value="OMPR_PHOB"/>
    <property type="match status" value="1"/>
</dbReference>
<dbReference type="InterPro" id="IPR027417">
    <property type="entry name" value="P-loop_NTPase"/>
</dbReference>
<protein>
    <submittedName>
        <fullName evidence="4">Winged helix-turn-helix domain-containing protein</fullName>
    </submittedName>
</protein>
<dbReference type="GO" id="GO:0000160">
    <property type="term" value="P:phosphorelay signal transduction system"/>
    <property type="evidence" value="ECO:0007669"/>
    <property type="project" value="InterPro"/>
</dbReference>
<keyword evidence="1 2" id="KW-0238">DNA-binding</keyword>
<dbReference type="PANTHER" id="PTHR47691:SF3">
    <property type="entry name" value="HTH-TYPE TRANSCRIPTIONAL REGULATOR RV0890C-RELATED"/>
    <property type="match status" value="1"/>
</dbReference>
<dbReference type="InterPro" id="IPR016032">
    <property type="entry name" value="Sig_transdc_resp-reg_C-effctor"/>
</dbReference>
<feature type="domain" description="OmpR/PhoB-type" evidence="3">
    <location>
        <begin position="1"/>
        <end position="66"/>
    </location>
</feature>
<comment type="caution">
    <text evidence="4">The sequence shown here is derived from an EMBL/GenBank/DDBJ whole genome shotgun (WGS) entry which is preliminary data.</text>
</comment>
<reference evidence="4 5" key="1">
    <citation type="journal article" date="2021" name="Microorganisms">
        <title>Acidisoma silvae sp. nov. and Acidisomacellulosilytica sp. nov., Two Acidophilic Bacteria Isolated from Decaying Wood, Hydrolyzing Cellulose and Producing Poly-3-hydroxybutyrate.</title>
        <authorList>
            <person name="Mieszkin S."/>
            <person name="Pouder E."/>
            <person name="Uroz S."/>
            <person name="Simon-Colin C."/>
            <person name="Alain K."/>
        </authorList>
    </citation>
    <scope>NUCLEOTIDE SEQUENCE [LARGE SCALE GENOMIC DNA]</scope>
    <source>
        <strain evidence="4 5">HW T5.17</strain>
    </source>
</reference>
<evidence type="ECO:0000313" key="4">
    <source>
        <dbReference type="EMBL" id="MCB8883811.1"/>
    </source>
</evidence>
<organism evidence="4 5">
    <name type="scientific">Acidisoma cellulosilyticum</name>
    <dbReference type="NCBI Taxonomy" id="2802395"/>
    <lineage>
        <taxon>Bacteria</taxon>
        <taxon>Pseudomonadati</taxon>
        <taxon>Pseudomonadota</taxon>
        <taxon>Alphaproteobacteria</taxon>
        <taxon>Acetobacterales</taxon>
        <taxon>Acidocellaceae</taxon>
        <taxon>Acidisoma</taxon>
    </lineage>
</organism>
<dbReference type="SUPFAM" id="SSF52540">
    <property type="entry name" value="P-loop containing nucleoside triphosphate hydrolases"/>
    <property type="match status" value="1"/>
</dbReference>
<accession>A0A963Z794</accession>
<dbReference type="Gene3D" id="1.10.10.10">
    <property type="entry name" value="Winged helix-like DNA-binding domain superfamily/Winged helix DNA-binding domain"/>
    <property type="match status" value="1"/>
</dbReference>
<proteinExistence type="predicted"/>
<dbReference type="Pfam" id="PF00486">
    <property type="entry name" value="Trans_reg_C"/>
    <property type="match status" value="1"/>
</dbReference>
<dbReference type="GO" id="GO:0006355">
    <property type="term" value="P:regulation of DNA-templated transcription"/>
    <property type="evidence" value="ECO:0007669"/>
    <property type="project" value="InterPro"/>
</dbReference>
<dbReference type="InterPro" id="IPR058852">
    <property type="entry name" value="HTH_77"/>
</dbReference>
<evidence type="ECO:0000256" key="1">
    <source>
        <dbReference type="ARBA" id="ARBA00023125"/>
    </source>
</evidence>
<dbReference type="PANTHER" id="PTHR47691">
    <property type="entry name" value="REGULATOR-RELATED"/>
    <property type="match status" value="1"/>
</dbReference>
<dbReference type="SMART" id="SM00862">
    <property type="entry name" value="Trans_reg_C"/>
    <property type="match status" value="1"/>
</dbReference>